<evidence type="ECO:0000313" key="2">
    <source>
        <dbReference type="Proteomes" id="UP001223501"/>
    </source>
</evidence>
<proteinExistence type="predicted"/>
<accession>A0ABY8VDA6</accession>
<dbReference type="Proteomes" id="UP001223501">
    <property type="component" value="Chromosome"/>
</dbReference>
<dbReference type="EMBL" id="CP106831">
    <property type="protein sequence ID" value="WIH98229.1"/>
    <property type="molecule type" value="Genomic_DNA"/>
</dbReference>
<protein>
    <submittedName>
        <fullName evidence="1">Uncharacterized protein</fullName>
    </submittedName>
</protein>
<gene>
    <name evidence="1" type="ORF">OBA43_04680</name>
</gene>
<organism evidence="1 2">
    <name type="scientific">Empedobacter falsenii</name>
    <dbReference type="NCBI Taxonomy" id="343874"/>
    <lineage>
        <taxon>Bacteria</taxon>
        <taxon>Pseudomonadati</taxon>
        <taxon>Bacteroidota</taxon>
        <taxon>Flavobacteriia</taxon>
        <taxon>Flavobacteriales</taxon>
        <taxon>Weeksellaceae</taxon>
        <taxon>Empedobacter</taxon>
    </lineage>
</organism>
<evidence type="ECO:0000313" key="1">
    <source>
        <dbReference type="EMBL" id="WIH98229.1"/>
    </source>
</evidence>
<name>A0ABY8VDA6_9FLAO</name>
<keyword evidence="2" id="KW-1185">Reference proteome</keyword>
<dbReference type="RefSeq" id="WP_284584018.1">
    <property type="nucleotide sequence ID" value="NZ_CP106831.1"/>
</dbReference>
<reference evidence="1 2" key="1">
    <citation type="submission" date="2022-09" db="EMBL/GenBank/DDBJ databases">
        <title>Whole genome sequencing analysis of tet(X)-positive Empedobacter falsenii YWS9-3.</title>
        <authorList>
            <person name="Chen C."/>
            <person name="Lv Y.-L."/>
        </authorList>
    </citation>
    <scope>NUCLEOTIDE SEQUENCE [LARGE SCALE GENOMIC DNA]</scope>
    <source>
        <strain evidence="1 2">YWS9-3_T</strain>
    </source>
</reference>
<sequence length="133" mass="16255">MDTYKIKELELIRTKLQFQKYNLISKRQFTDARLCHLKLKKLEDLIHHERDFLWKYVLDEIVSNDTIDSLIDIFKYFDQLNYKSRLFEKISNQIEIINQELDQYITNDKLDDVQLKLFEINQLKTIIVKKELL</sequence>